<proteinExistence type="predicted"/>
<reference evidence="1" key="2">
    <citation type="journal article" date="2015" name="Data Brief">
        <title>Shoot transcriptome of the giant reed, Arundo donax.</title>
        <authorList>
            <person name="Barrero R.A."/>
            <person name="Guerrero F.D."/>
            <person name="Moolhuijzen P."/>
            <person name="Goolsby J.A."/>
            <person name="Tidwell J."/>
            <person name="Bellgard S.E."/>
            <person name="Bellgard M.I."/>
        </authorList>
    </citation>
    <scope>NUCLEOTIDE SEQUENCE</scope>
    <source>
        <tissue evidence="1">Shoot tissue taken approximately 20 cm above the soil surface</tissue>
    </source>
</reference>
<organism evidence="1">
    <name type="scientific">Arundo donax</name>
    <name type="common">Giant reed</name>
    <name type="synonym">Donax arundinaceus</name>
    <dbReference type="NCBI Taxonomy" id="35708"/>
    <lineage>
        <taxon>Eukaryota</taxon>
        <taxon>Viridiplantae</taxon>
        <taxon>Streptophyta</taxon>
        <taxon>Embryophyta</taxon>
        <taxon>Tracheophyta</taxon>
        <taxon>Spermatophyta</taxon>
        <taxon>Magnoliopsida</taxon>
        <taxon>Liliopsida</taxon>
        <taxon>Poales</taxon>
        <taxon>Poaceae</taxon>
        <taxon>PACMAD clade</taxon>
        <taxon>Arundinoideae</taxon>
        <taxon>Arundineae</taxon>
        <taxon>Arundo</taxon>
    </lineage>
</organism>
<protein>
    <submittedName>
        <fullName evidence="1">Uncharacterized protein</fullName>
    </submittedName>
</protein>
<name>A0A0A8XZJ4_ARUDO</name>
<sequence>MLYIRKQNTNHDFELRSMDYQSINHVEDGDICSWQIETKCYAICQCI</sequence>
<dbReference type="AlphaFoldDB" id="A0A0A8XZJ4"/>
<evidence type="ECO:0000313" key="1">
    <source>
        <dbReference type="EMBL" id="JAD18173.1"/>
    </source>
</evidence>
<dbReference type="EMBL" id="GBRH01279722">
    <property type="protein sequence ID" value="JAD18173.1"/>
    <property type="molecule type" value="Transcribed_RNA"/>
</dbReference>
<accession>A0A0A8XZJ4</accession>
<reference evidence="1" key="1">
    <citation type="submission" date="2014-09" db="EMBL/GenBank/DDBJ databases">
        <authorList>
            <person name="Magalhaes I.L.F."/>
            <person name="Oliveira U."/>
            <person name="Santos F.R."/>
            <person name="Vidigal T.H.D.A."/>
            <person name="Brescovit A.D."/>
            <person name="Santos A.J."/>
        </authorList>
    </citation>
    <scope>NUCLEOTIDE SEQUENCE</scope>
    <source>
        <tissue evidence="1">Shoot tissue taken approximately 20 cm above the soil surface</tissue>
    </source>
</reference>